<comment type="caution">
    <text evidence="3">The sequence shown here is derived from an EMBL/GenBank/DDBJ whole genome shotgun (WGS) entry which is preliminary data.</text>
</comment>
<dbReference type="InterPro" id="IPR029058">
    <property type="entry name" value="AB_hydrolase_fold"/>
</dbReference>
<proteinExistence type="predicted"/>
<dbReference type="AlphaFoldDB" id="A0A0W7TT63"/>
<dbReference type="GeneID" id="42857145"/>
<reference evidence="4 6" key="2">
    <citation type="submission" date="2019-08" db="EMBL/GenBank/DDBJ databases">
        <title>In-depth cultivation of the pig gut microbiome towards novel bacterial diversity and tailored functional studies.</title>
        <authorList>
            <person name="Wylensek D."/>
            <person name="Hitch T.C.A."/>
            <person name="Clavel T."/>
        </authorList>
    </citation>
    <scope>NUCLEOTIDE SEQUENCE [LARGE SCALE GENOMIC DNA]</scope>
    <source>
        <strain evidence="4 6">WCA3-601-WT-6J</strain>
    </source>
</reference>
<keyword evidence="1" id="KW-0732">Signal</keyword>
<sequence>MKGWKTALALGAAAAAAGAVAGEYFYRFALTQQIDKTAAFNAPHNRPTGAPRGTLAADREWLNAQPHEDWWLTSGDGLQLHALCVRAGGNAPWAVLCHGYTGQASGMAEYARRFYDAGFSLLLPDARGHGQSEGRYIGMGWPERRDIAAWVQRVTAENGAPDIVLMGVSMGAATVMMTAGEPLPPNVRAIVEDCGYTTAWEEFRYQLKKTYGLPPFPVLYTADALLRRRAGFSLREASAAAQVAHSRTPMLFIHGGKDAFVPFAMLDEVYAAARCPKEKYVEPDAGHAESLRMAPARYWAKVFGFIGRWMPLPGAERTVAADPAEKPV</sequence>
<dbReference type="PANTHER" id="PTHR43358">
    <property type="entry name" value="ALPHA/BETA-HYDROLASE"/>
    <property type="match status" value="1"/>
</dbReference>
<feature type="domain" description="Serine aminopeptidase S33" evidence="2">
    <location>
        <begin position="95"/>
        <end position="190"/>
    </location>
</feature>
<dbReference type="EMBL" id="LMUA01000005">
    <property type="protein sequence ID" value="KUE77037.1"/>
    <property type="molecule type" value="Genomic_DNA"/>
</dbReference>
<gene>
    <name evidence="3" type="ORF">ASJ35_05570</name>
    <name evidence="4" type="ORF">FYJ76_09120</name>
</gene>
<evidence type="ECO:0000259" key="2">
    <source>
        <dbReference type="Pfam" id="PF12146"/>
    </source>
</evidence>
<dbReference type="Proteomes" id="UP000431913">
    <property type="component" value="Unassembled WGS sequence"/>
</dbReference>
<feature type="signal peptide" evidence="1">
    <location>
        <begin position="1"/>
        <end position="21"/>
    </location>
</feature>
<dbReference type="Pfam" id="PF12146">
    <property type="entry name" value="Hydrolase_4"/>
    <property type="match status" value="1"/>
</dbReference>
<name>A0A0W7TT63_9FIRM</name>
<dbReference type="EMBL" id="VUNJ01000008">
    <property type="protein sequence ID" value="MST92094.1"/>
    <property type="molecule type" value="Genomic_DNA"/>
</dbReference>
<dbReference type="InterPro" id="IPR052920">
    <property type="entry name" value="DNA-binding_regulatory"/>
</dbReference>
<protein>
    <submittedName>
        <fullName evidence="4">Alpha/beta hydrolase</fullName>
    </submittedName>
</protein>
<evidence type="ECO:0000313" key="5">
    <source>
        <dbReference type="Proteomes" id="UP000053433"/>
    </source>
</evidence>
<dbReference type="PANTHER" id="PTHR43358:SF4">
    <property type="entry name" value="ALPHA_BETA HYDROLASE FOLD-1 DOMAIN-CONTAINING PROTEIN"/>
    <property type="match status" value="1"/>
</dbReference>
<feature type="chain" id="PRO_5038211179" evidence="1">
    <location>
        <begin position="22"/>
        <end position="328"/>
    </location>
</feature>
<dbReference type="SUPFAM" id="SSF53474">
    <property type="entry name" value="alpha/beta-Hydrolases"/>
    <property type="match status" value="1"/>
</dbReference>
<evidence type="ECO:0000256" key="1">
    <source>
        <dbReference type="SAM" id="SignalP"/>
    </source>
</evidence>
<dbReference type="Proteomes" id="UP000053433">
    <property type="component" value="Unassembled WGS sequence"/>
</dbReference>
<evidence type="ECO:0000313" key="4">
    <source>
        <dbReference type="EMBL" id="MST92094.1"/>
    </source>
</evidence>
<organism evidence="3 5">
    <name type="scientific">Ruthenibacterium lactatiformans</name>
    <dbReference type="NCBI Taxonomy" id="1550024"/>
    <lineage>
        <taxon>Bacteria</taxon>
        <taxon>Bacillati</taxon>
        <taxon>Bacillota</taxon>
        <taxon>Clostridia</taxon>
        <taxon>Eubacteriales</taxon>
        <taxon>Oscillospiraceae</taxon>
        <taxon>Ruthenibacterium</taxon>
    </lineage>
</organism>
<accession>A0A0W7TT63</accession>
<evidence type="ECO:0000313" key="6">
    <source>
        <dbReference type="Proteomes" id="UP000431913"/>
    </source>
</evidence>
<evidence type="ECO:0000313" key="3">
    <source>
        <dbReference type="EMBL" id="KUE77037.1"/>
    </source>
</evidence>
<keyword evidence="4" id="KW-0378">Hydrolase</keyword>
<dbReference type="InterPro" id="IPR022742">
    <property type="entry name" value="Hydrolase_4"/>
</dbReference>
<dbReference type="RefSeq" id="WP_009326149.1">
    <property type="nucleotide sequence ID" value="NZ_CAUEXJ010000022.1"/>
</dbReference>
<reference evidence="3 5" key="1">
    <citation type="submission" date="2015-10" db="EMBL/GenBank/DDBJ databases">
        <title>A novel member of the family Ruminococcaceae isolated from human faeces.</title>
        <authorList>
            <person name="Shkoporov A.N."/>
            <person name="Chaplin A.V."/>
            <person name="Motuzova O.V."/>
            <person name="Kafarskaia L.I."/>
            <person name="Efimov B.A."/>
        </authorList>
    </citation>
    <scope>NUCLEOTIDE SEQUENCE [LARGE SCALE GENOMIC DNA]</scope>
    <source>
        <strain evidence="3 5">668</strain>
    </source>
</reference>
<dbReference type="Gene3D" id="3.40.50.1820">
    <property type="entry name" value="alpha/beta hydrolase"/>
    <property type="match status" value="1"/>
</dbReference>
<dbReference type="GO" id="GO:0016787">
    <property type="term" value="F:hydrolase activity"/>
    <property type="evidence" value="ECO:0007669"/>
    <property type="project" value="UniProtKB-KW"/>
</dbReference>